<dbReference type="GO" id="GO:0051321">
    <property type="term" value="P:meiotic cell cycle"/>
    <property type="evidence" value="ECO:0000318"/>
    <property type="project" value="GO_Central"/>
</dbReference>
<reference evidence="1 2" key="1">
    <citation type="journal article" date="2014" name="Nat. Genet.">
        <title>Genome sequence of the hot pepper provides insights into the evolution of pungency in Capsicum species.</title>
        <authorList>
            <person name="Kim S."/>
            <person name="Park M."/>
            <person name="Yeom S.I."/>
            <person name="Kim Y.M."/>
            <person name="Lee J.M."/>
            <person name="Lee H.A."/>
            <person name="Seo E."/>
            <person name="Choi J."/>
            <person name="Cheong K."/>
            <person name="Kim K.T."/>
            <person name="Jung K."/>
            <person name="Lee G.W."/>
            <person name="Oh S.K."/>
            <person name="Bae C."/>
            <person name="Kim S.B."/>
            <person name="Lee H.Y."/>
            <person name="Kim S.Y."/>
            <person name="Kim M.S."/>
            <person name="Kang B.C."/>
            <person name="Jo Y.D."/>
            <person name="Yang H.B."/>
            <person name="Jeong H.J."/>
            <person name="Kang W.H."/>
            <person name="Kwon J.K."/>
            <person name="Shin C."/>
            <person name="Lim J.Y."/>
            <person name="Park J.H."/>
            <person name="Huh J.H."/>
            <person name="Kim J.S."/>
            <person name="Kim B.D."/>
            <person name="Cohen O."/>
            <person name="Paran I."/>
            <person name="Suh M.C."/>
            <person name="Lee S.B."/>
            <person name="Kim Y.K."/>
            <person name="Shin Y."/>
            <person name="Noh S.J."/>
            <person name="Park J."/>
            <person name="Seo Y.S."/>
            <person name="Kwon S.Y."/>
            <person name="Kim H.A."/>
            <person name="Park J.M."/>
            <person name="Kim H.J."/>
            <person name="Choi S.B."/>
            <person name="Bosland P.W."/>
            <person name="Reeves G."/>
            <person name="Jo S.H."/>
            <person name="Lee B.W."/>
            <person name="Cho H.T."/>
            <person name="Choi H.S."/>
            <person name="Lee M.S."/>
            <person name="Yu Y."/>
            <person name="Do Choi Y."/>
            <person name="Park B.S."/>
            <person name="van Deynze A."/>
            <person name="Ashrafi H."/>
            <person name="Hill T."/>
            <person name="Kim W.T."/>
            <person name="Pai H.S."/>
            <person name="Ahn H.K."/>
            <person name="Yeam I."/>
            <person name="Giovannoni J.J."/>
            <person name="Rose J.K."/>
            <person name="Sorensen I."/>
            <person name="Lee S.J."/>
            <person name="Kim R.W."/>
            <person name="Choi I.Y."/>
            <person name="Choi B.S."/>
            <person name="Lim J.S."/>
            <person name="Lee Y.H."/>
            <person name="Choi D."/>
        </authorList>
    </citation>
    <scope>NUCLEOTIDE SEQUENCE [LARGE SCALE GENOMIC DNA]</scope>
    <source>
        <strain evidence="2">cv. CM334</strain>
    </source>
</reference>
<dbReference type="Gramene" id="PHT89473">
    <property type="protein sequence ID" value="PHT89473"/>
    <property type="gene ID" value="T459_04586"/>
</dbReference>
<dbReference type="GO" id="GO:0006260">
    <property type="term" value="P:DNA replication"/>
    <property type="evidence" value="ECO:0000318"/>
    <property type="project" value="GO_Central"/>
</dbReference>
<dbReference type="GO" id="GO:0006289">
    <property type="term" value="P:nucleotide-excision repair"/>
    <property type="evidence" value="ECO:0000318"/>
    <property type="project" value="GO_Central"/>
</dbReference>
<evidence type="ECO:0008006" key="3">
    <source>
        <dbReference type="Google" id="ProtNLM"/>
    </source>
</evidence>
<protein>
    <recommendedName>
        <fullName evidence="3">Replication protein A 70 kDa DNA-binding subunit B-like</fullName>
    </recommendedName>
</protein>
<dbReference type="SUPFAM" id="SSF50249">
    <property type="entry name" value="Nucleic acid-binding proteins"/>
    <property type="match status" value="1"/>
</dbReference>
<dbReference type="EMBL" id="AYRZ02000002">
    <property type="protein sequence ID" value="PHT89473.1"/>
    <property type="molecule type" value="Genomic_DNA"/>
</dbReference>
<proteinExistence type="predicted"/>
<dbReference type="PANTHER" id="PTHR47910:SF2">
    <property type="entry name" value="RIBULOSE BISPHOSPHATE CARBOXYLASE LARGE CHAIN, CATALYTIC DOMAIN-CONTAINING PROTEIN"/>
    <property type="match status" value="1"/>
</dbReference>
<evidence type="ECO:0000313" key="1">
    <source>
        <dbReference type="EMBL" id="PHT89473.1"/>
    </source>
</evidence>
<dbReference type="InterPro" id="IPR012340">
    <property type="entry name" value="NA-bd_OB-fold"/>
</dbReference>
<organism evidence="1 2">
    <name type="scientific">Capsicum annuum</name>
    <name type="common">Capsicum pepper</name>
    <dbReference type="NCBI Taxonomy" id="4072"/>
    <lineage>
        <taxon>Eukaryota</taxon>
        <taxon>Viridiplantae</taxon>
        <taxon>Streptophyta</taxon>
        <taxon>Embryophyta</taxon>
        <taxon>Tracheophyta</taxon>
        <taxon>Spermatophyta</taxon>
        <taxon>Magnoliopsida</taxon>
        <taxon>eudicotyledons</taxon>
        <taxon>Gunneridae</taxon>
        <taxon>Pentapetalae</taxon>
        <taxon>asterids</taxon>
        <taxon>lamiids</taxon>
        <taxon>Solanales</taxon>
        <taxon>Solanaceae</taxon>
        <taxon>Solanoideae</taxon>
        <taxon>Capsiceae</taxon>
        <taxon>Capsicum</taxon>
    </lineage>
</organism>
<gene>
    <name evidence="1" type="ORF">T459_04586</name>
</gene>
<dbReference type="STRING" id="4072.A0A2G3A5K2"/>
<dbReference type="OMA" id="AMYEWVA"/>
<name>A0A2G3A5K2_CAPAN</name>
<dbReference type="PANTHER" id="PTHR47910">
    <property type="entry name" value="RIBULOSE BISPHOSPHATE CARBOXYLASE LARGE CHAIN, CATALYTIC DOMAIN-CONTAINING PROTEIN"/>
    <property type="match status" value="1"/>
</dbReference>
<evidence type="ECO:0000313" key="2">
    <source>
        <dbReference type="Proteomes" id="UP000222542"/>
    </source>
</evidence>
<comment type="caution">
    <text evidence="1">The sequence shown here is derived from an EMBL/GenBank/DDBJ whole genome shotgun (WGS) entry which is preliminary data.</text>
</comment>
<dbReference type="Proteomes" id="UP000222542">
    <property type="component" value="Unassembled WGS sequence"/>
</dbReference>
<keyword evidence="2" id="KW-1185">Reference proteome</keyword>
<dbReference type="AlphaFoldDB" id="A0A2G3A5K2"/>
<reference evidence="1 2" key="2">
    <citation type="journal article" date="2017" name="Genome Biol.">
        <title>New reference genome sequences of hot pepper reveal the massive evolution of plant disease-resistance genes by retroduplication.</title>
        <authorList>
            <person name="Kim S."/>
            <person name="Park J."/>
            <person name="Yeom S.I."/>
            <person name="Kim Y.M."/>
            <person name="Seo E."/>
            <person name="Kim K.T."/>
            <person name="Kim M.S."/>
            <person name="Lee J.M."/>
            <person name="Cheong K."/>
            <person name="Shin H.S."/>
            <person name="Kim S.B."/>
            <person name="Han K."/>
            <person name="Lee J."/>
            <person name="Park M."/>
            <person name="Lee H.A."/>
            <person name="Lee H.Y."/>
            <person name="Lee Y."/>
            <person name="Oh S."/>
            <person name="Lee J.H."/>
            <person name="Choi E."/>
            <person name="Choi E."/>
            <person name="Lee S.E."/>
            <person name="Jeon J."/>
            <person name="Kim H."/>
            <person name="Choi G."/>
            <person name="Song H."/>
            <person name="Lee J."/>
            <person name="Lee S.C."/>
            <person name="Kwon J.K."/>
            <person name="Lee H.Y."/>
            <person name="Koo N."/>
            <person name="Hong Y."/>
            <person name="Kim R.W."/>
            <person name="Kang W.H."/>
            <person name="Huh J.H."/>
            <person name="Kang B.C."/>
            <person name="Yang T.J."/>
            <person name="Lee Y.H."/>
            <person name="Bennetzen J.L."/>
            <person name="Choi D."/>
        </authorList>
    </citation>
    <scope>NUCLEOTIDE SEQUENCE [LARGE SCALE GENOMIC DNA]</scope>
    <source>
        <strain evidence="2">cv. CM334</strain>
    </source>
</reference>
<dbReference type="GO" id="GO:0000724">
    <property type="term" value="P:double-strand break repair via homologous recombination"/>
    <property type="evidence" value="ECO:0000318"/>
    <property type="project" value="GO_Central"/>
</dbReference>
<dbReference type="GO" id="GO:0003684">
    <property type="term" value="F:damaged DNA binding"/>
    <property type="evidence" value="ECO:0000318"/>
    <property type="project" value="GO_Central"/>
</dbReference>
<sequence>MKLAAAKVKIPSKEELSPCLSSTDELVEEQQVSIILYGDDIPKYENLFGLFETYLVSCTKVREPRNYLIRAAMYEWVADRYTIVEAVTNNNGSEVPLLAPTKLDTLSFSAIEEQRPGVEFDLLAVVVNCSAIQYTTDQSKHFREAIVIDQSKKPFLFTIWGDLADNEGATLLHHLHEYPVILARRIDVTEFHSALRLATRYQSTILTNPQYVQATALTNWCYFKVNIIDASDTITVMISETLGERMLSLTSEQIYELVAVQHRDINIVSLRVDEADIRRSLLGTLPDLRVTHSLFLPMVQIHDFQTSSSNSISAIRVPAVSPHLSRA</sequence>
<dbReference type="GO" id="GO:0007004">
    <property type="term" value="P:telomere maintenance via telomerase"/>
    <property type="evidence" value="ECO:0000318"/>
    <property type="project" value="GO_Central"/>
</dbReference>
<accession>A0A2G3A5K2</accession>
<dbReference type="GO" id="GO:0005662">
    <property type="term" value="C:DNA replication factor A complex"/>
    <property type="evidence" value="ECO:0000318"/>
    <property type="project" value="GO_Central"/>
</dbReference>
<dbReference type="GO" id="GO:0043047">
    <property type="term" value="F:single-stranded telomeric DNA binding"/>
    <property type="evidence" value="ECO:0000318"/>
    <property type="project" value="GO_Central"/>
</dbReference>
<dbReference type="Gene3D" id="2.40.50.140">
    <property type="entry name" value="Nucleic acid-binding proteins"/>
    <property type="match status" value="1"/>
</dbReference>